<dbReference type="GeneID" id="103263712"/>
<dbReference type="KEGG" id="csyr:103263712"/>
<comment type="subcellular location">
    <subcellularLocation>
        <location evidence="1">Membrane</location>
    </subcellularLocation>
</comment>
<reference evidence="10" key="1">
    <citation type="submission" date="2025-08" db="UniProtKB">
        <authorList>
            <consortium name="RefSeq"/>
        </authorList>
    </citation>
    <scope>IDENTIFICATION</scope>
</reference>
<dbReference type="GO" id="GO:0012505">
    <property type="term" value="C:endomembrane system"/>
    <property type="evidence" value="ECO:0007669"/>
    <property type="project" value="TreeGrafter"/>
</dbReference>
<feature type="non-terminal residue" evidence="10">
    <location>
        <position position="1"/>
    </location>
</feature>
<dbReference type="RefSeq" id="XP_021569781.1">
    <property type="nucleotide sequence ID" value="XM_021714106.1"/>
</dbReference>
<keyword evidence="9" id="KW-1185">Reference proteome</keyword>
<dbReference type="AlphaFoldDB" id="A0A3Q0E2Q6"/>
<dbReference type="PANTHER" id="PTHR17613">
    <property type="entry name" value="CEREBRAL PROTEIN-11-RELATED"/>
    <property type="match status" value="1"/>
</dbReference>
<gene>
    <name evidence="10" type="primary">LOC103263712</name>
</gene>
<organism evidence="9 10">
    <name type="scientific">Carlito syrichta</name>
    <name type="common">Philippine tarsier</name>
    <name type="synonym">Tarsius syrichta</name>
    <dbReference type="NCBI Taxonomy" id="1868482"/>
    <lineage>
        <taxon>Eukaryota</taxon>
        <taxon>Metazoa</taxon>
        <taxon>Chordata</taxon>
        <taxon>Craniata</taxon>
        <taxon>Vertebrata</taxon>
        <taxon>Euteleostomi</taxon>
        <taxon>Mammalia</taxon>
        <taxon>Eutheria</taxon>
        <taxon>Euarchontoglires</taxon>
        <taxon>Primates</taxon>
        <taxon>Haplorrhini</taxon>
        <taxon>Tarsiiformes</taxon>
        <taxon>Tarsiidae</taxon>
        <taxon>Carlito</taxon>
    </lineage>
</organism>
<evidence type="ECO:0000313" key="10">
    <source>
        <dbReference type="RefSeq" id="XP_021569781.1"/>
    </source>
</evidence>
<proteinExistence type="inferred from homology"/>
<dbReference type="InterPro" id="IPR019394">
    <property type="entry name" value="TEX28/TMCC"/>
</dbReference>
<dbReference type="OrthoDB" id="10072335at2759"/>
<feature type="coiled-coil region" evidence="7">
    <location>
        <begin position="1"/>
        <end position="32"/>
    </location>
</feature>
<evidence type="ECO:0000256" key="5">
    <source>
        <dbReference type="ARBA" id="ARBA00023054"/>
    </source>
</evidence>
<evidence type="ECO:0000256" key="7">
    <source>
        <dbReference type="SAM" id="Coils"/>
    </source>
</evidence>
<dbReference type="Proteomes" id="UP000189704">
    <property type="component" value="Unplaced"/>
</dbReference>
<feature type="transmembrane region" description="Helical" evidence="8">
    <location>
        <begin position="110"/>
        <end position="128"/>
    </location>
</feature>
<keyword evidence="3 8" id="KW-0812">Transmembrane</keyword>
<dbReference type="PANTHER" id="PTHR17613:SF8">
    <property type="entry name" value="TRANSMEMBRANE AND COILED-COIL DOMAIN PROTEIN 3"/>
    <property type="match status" value="1"/>
</dbReference>
<evidence type="ECO:0000256" key="2">
    <source>
        <dbReference type="ARBA" id="ARBA00008108"/>
    </source>
</evidence>
<dbReference type="Pfam" id="PF10267">
    <property type="entry name" value="Tmemb_cc2"/>
    <property type="match status" value="1"/>
</dbReference>
<keyword evidence="4 8" id="KW-1133">Transmembrane helix</keyword>
<evidence type="ECO:0000256" key="1">
    <source>
        <dbReference type="ARBA" id="ARBA00004370"/>
    </source>
</evidence>
<evidence type="ECO:0000256" key="3">
    <source>
        <dbReference type="ARBA" id="ARBA00022692"/>
    </source>
</evidence>
<comment type="similarity">
    <text evidence="2">Belongs to the TEX28 family.</text>
</comment>
<keyword evidence="6 8" id="KW-0472">Membrane</keyword>
<evidence type="ECO:0000313" key="9">
    <source>
        <dbReference type="Proteomes" id="UP000189704"/>
    </source>
</evidence>
<keyword evidence="5 7" id="KW-0175">Coiled coil</keyword>
<feature type="transmembrane region" description="Helical" evidence="8">
    <location>
        <begin position="82"/>
        <end position="104"/>
    </location>
</feature>
<sequence>YERLEDQLHDLTELHQHETANLKQELASVEEKVAYQACERARDIQEALESCQTRVSKLELHQQEQQALQTDGASARVLLGKCISVVLAFMTVVLVCVSTMARFVSPMMRSRFHILGTFCAVTLLAVFCKNWDHILCAIEKVLIPR</sequence>
<evidence type="ECO:0000256" key="6">
    <source>
        <dbReference type="ARBA" id="ARBA00023136"/>
    </source>
</evidence>
<evidence type="ECO:0000256" key="8">
    <source>
        <dbReference type="SAM" id="Phobius"/>
    </source>
</evidence>
<name>A0A3Q0E2Q6_CARSF</name>
<accession>A0A3Q0E2Q6</accession>
<evidence type="ECO:0000256" key="4">
    <source>
        <dbReference type="ARBA" id="ARBA00022989"/>
    </source>
</evidence>
<protein>
    <submittedName>
        <fullName evidence="10">Transmembrane and coiled-coil domains protein 3-like</fullName>
    </submittedName>
</protein>
<dbReference type="GO" id="GO:0016020">
    <property type="term" value="C:membrane"/>
    <property type="evidence" value="ECO:0007669"/>
    <property type="project" value="UniProtKB-SubCell"/>
</dbReference>